<proteinExistence type="predicted"/>
<dbReference type="OrthoDB" id="9157136at2"/>
<dbReference type="AlphaFoldDB" id="A0A2N8KWA6"/>
<comment type="caution">
    <text evidence="1">The sequence shown here is derived from an EMBL/GenBank/DDBJ whole genome shotgun (WGS) entry which is preliminary data.</text>
</comment>
<name>A0A2N8KWA6_9BURK</name>
<sequence length="137" mass="14639">MLHLTPLRRHARFFSGWVACCVLLMALAPALGQLLGALRGEPSSWSQICRSSVVSPRAQQSVLAARQAADKDSLHGLFHHCPACDLQAQQAAAPPPAQQALPLLGSPRQAMPVRFLSAPRSMHAWAPPQSRAPPTAA</sequence>
<evidence type="ECO:0008006" key="3">
    <source>
        <dbReference type="Google" id="ProtNLM"/>
    </source>
</evidence>
<dbReference type="Proteomes" id="UP000235916">
    <property type="component" value="Unassembled WGS sequence"/>
</dbReference>
<keyword evidence="2" id="KW-1185">Reference proteome</keyword>
<evidence type="ECO:0000313" key="1">
    <source>
        <dbReference type="EMBL" id="PND37721.1"/>
    </source>
</evidence>
<dbReference type="EMBL" id="POSP01000003">
    <property type="protein sequence ID" value="PND37721.1"/>
    <property type="molecule type" value="Genomic_DNA"/>
</dbReference>
<accession>A0A2N8KWA6</accession>
<dbReference type="InterPro" id="IPR021333">
    <property type="entry name" value="DUF2946"/>
</dbReference>
<evidence type="ECO:0000313" key="2">
    <source>
        <dbReference type="Proteomes" id="UP000235916"/>
    </source>
</evidence>
<gene>
    <name evidence="1" type="ORF">C1O66_09420</name>
</gene>
<organism evidence="1 2">
    <name type="scientific">Kinneretia aquatilis</name>
    <dbReference type="NCBI Taxonomy" id="2070761"/>
    <lineage>
        <taxon>Bacteria</taxon>
        <taxon>Pseudomonadati</taxon>
        <taxon>Pseudomonadota</taxon>
        <taxon>Betaproteobacteria</taxon>
        <taxon>Burkholderiales</taxon>
        <taxon>Sphaerotilaceae</taxon>
        <taxon>Roseateles</taxon>
    </lineage>
</organism>
<protein>
    <recommendedName>
        <fullName evidence="3">DUF2946 domain-containing protein</fullName>
    </recommendedName>
</protein>
<reference evidence="1 2" key="1">
    <citation type="submission" date="2018-01" db="EMBL/GenBank/DDBJ databases">
        <title>Draft genome sequence of Paucibacter aquatile CR182 isolated from freshwater of the Nakdong River.</title>
        <authorList>
            <person name="Choi A."/>
            <person name="Chung E.J."/>
        </authorList>
    </citation>
    <scope>NUCLEOTIDE SEQUENCE [LARGE SCALE GENOMIC DNA]</scope>
    <source>
        <strain evidence="1 2">CR182</strain>
    </source>
</reference>
<dbReference type="RefSeq" id="WP_102767641.1">
    <property type="nucleotide sequence ID" value="NZ_POSP01000003.1"/>
</dbReference>
<dbReference type="Pfam" id="PF11162">
    <property type="entry name" value="DUF2946"/>
    <property type="match status" value="1"/>
</dbReference>